<dbReference type="InterPro" id="IPR003439">
    <property type="entry name" value="ABC_transporter-like_ATP-bd"/>
</dbReference>
<dbReference type="InterPro" id="IPR003593">
    <property type="entry name" value="AAA+_ATPase"/>
</dbReference>
<dbReference type="Proteomes" id="UP001211689">
    <property type="component" value="Unassembled WGS sequence"/>
</dbReference>
<dbReference type="InterPro" id="IPR050166">
    <property type="entry name" value="ABC_transporter_ATP-bind"/>
</dbReference>
<dbReference type="PANTHER" id="PTHR42788:SF13">
    <property type="entry name" value="ALIPHATIC SULFONATES IMPORT ATP-BINDING PROTEIN SSUB"/>
    <property type="match status" value="1"/>
</dbReference>
<dbReference type="RefSeq" id="WP_271471772.1">
    <property type="nucleotide sequence ID" value="NZ_JANEWF010000028.1"/>
</dbReference>
<comment type="similarity">
    <text evidence="1">Belongs to the ABC transporter superfamily.</text>
</comment>
<sequence>MSAATVALNGVSKHFQLPGQRLEVLRDLSLDARPGEFLCLVGASGCGKSTLLRLVLGLEHADQGEVRVGEQPVQGPGVDRGIVFQDHRLFPWLSVEENVQLALHRSSLGEQEKRARVRHYLQLVGLQGFERARPDQLSGGMAQRAAIARALVAEPQVLLLDEPFGALDALTRQRLQEELLGIWKRTGATLILVTHDIDEALYLGDRVVVLDSRPGRIREVLDVDAPRPRERHDARLAHLHRHILGLLADQA</sequence>
<dbReference type="SMART" id="SM00382">
    <property type="entry name" value="AAA"/>
    <property type="match status" value="1"/>
</dbReference>
<dbReference type="Pfam" id="PF00005">
    <property type="entry name" value="ABC_tran"/>
    <property type="match status" value="1"/>
</dbReference>
<keyword evidence="4 6" id="KW-0067">ATP-binding</keyword>
<evidence type="ECO:0000256" key="3">
    <source>
        <dbReference type="ARBA" id="ARBA00022741"/>
    </source>
</evidence>
<keyword evidence="2" id="KW-0813">Transport</keyword>
<proteinExistence type="inferred from homology"/>
<dbReference type="InterPro" id="IPR027417">
    <property type="entry name" value="P-loop_NTPase"/>
</dbReference>
<protein>
    <submittedName>
        <fullName evidence="6">ABC transporter ATP-binding protein</fullName>
    </submittedName>
</protein>
<dbReference type="Gene3D" id="3.40.50.300">
    <property type="entry name" value="P-loop containing nucleotide triphosphate hydrolases"/>
    <property type="match status" value="1"/>
</dbReference>
<dbReference type="CDD" id="cd03293">
    <property type="entry name" value="ABC_NrtD_SsuB_transporters"/>
    <property type="match status" value="1"/>
</dbReference>
<accession>A0ABT4Y983</accession>
<evidence type="ECO:0000256" key="4">
    <source>
        <dbReference type="ARBA" id="ARBA00022840"/>
    </source>
</evidence>
<evidence type="ECO:0000256" key="2">
    <source>
        <dbReference type="ARBA" id="ARBA00022448"/>
    </source>
</evidence>
<evidence type="ECO:0000256" key="1">
    <source>
        <dbReference type="ARBA" id="ARBA00005417"/>
    </source>
</evidence>
<comment type="caution">
    <text evidence="6">The sequence shown here is derived from an EMBL/GenBank/DDBJ whole genome shotgun (WGS) entry which is preliminary data.</text>
</comment>
<keyword evidence="7" id="KW-1185">Reference proteome</keyword>
<dbReference type="PROSITE" id="PS50893">
    <property type="entry name" value="ABC_TRANSPORTER_2"/>
    <property type="match status" value="1"/>
</dbReference>
<feature type="domain" description="ABC transporter" evidence="5">
    <location>
        <begin position="6"/>
        <end position="237"/>
    </location>
</feature>
<dbReference type="InterPro" id="IPR017871">
    <property type="entry name" value="ABC_transporter-like_CS"/>
</dbReference>
<keyword evidence="3" id="KW-0547">Nucleotide-binding</keyword>
<gene>
    <name evidence="6" type="ORF">NNO07_20415</name>
</gene>
<name>A0ABT4Y983_METRE</name>
<reference evidence="6 7" key="1">
    <citation type="submission" date="2022-07" db="EMBL/GenBank/DDBJ databases">
        <title>Genome Analysis of Selected Gammaproteobacteria from Nigerian Food snails.</title>
        <authorList>
            <person name="Okafor A.C."/>
        </authorList>
    </citation>
    <scope>NUCLEOTIDE SEQUENCE [LARGE SCALE GENOMIC DNA]</scope>
    <source>
        <strain evidence="6 7">Awg 2</strain>
    </source>
</reference>
<dbReference type="PANTHER" id="PTHR42788">
    <property type="entry name" value="TAURINE IMPORT ATP-BINDING PROTEIN-RELATED"/>
    <property type="match status" value="1"/>
</dbReference>
<evidence type="ECO:0000259" key="5">
    <source>
        <dbReference type="PROSITE" id="PS50893"/>
    </source>
</evidence>
<organism evidence="6 7">
    <name type="scientific">Metapseudomonas resinovorans</name>
    <name type="common">Pseudomonas resinovorans</name>
    <dbReference type="NCBI Taxonomy" id="53412"/>
    <lineage>
        <taxon>Bacteria</taxon>
        <taxon>Pseudomonadati</taxon>
        <taxon>Pseudomonadota</taxon>
        <taxon>Gammaproteobacteria</taxon>
        <taxon>Pseudomonadales</taxon>
        <taxon>Pseudomonadaceae</taxon>
        <taxon>Metapseudomonas</taxon>
    </lineage>
</organism>
<dbReference type="PROSITE" id="PS00211">
    <property type="entry name" value="ABC_TRANSPORTER_1"/>
    <property type="match status" value="1"/>
</dbReference>
<evidence type="ECO:0000313" key="6">
    <source>
        <dbReference type="EMBL" id="MDA8485437.1"/>
    </source>
</evidence>
<dbReference type="EMBL" id="JANEWF010000028">
    <property type="protein sequence ID" value="MDA8485437.1"/>
    <property type="molecule type" value="Genomic_DNA"/>
</dbReference>
<evidence type="ECO:0000313" key="7">
    <source>
        <dbReference type="Proteomes" id="UP001211689"/>
    </source>
</evidence>
<dbReference type="SUPFAM" id="SSF52540">
    <property type="entry name" value="P-loop containing nucleoside triphosphate hydrolases"/>
    <property type="match status" value="1"/>
</dbReference>
<dbReference type="GO" id="GO:0005524">
    <property type="term" value="F:ATP binding"/>
    <property type="evidence" value="ECO:0007669"/>
    <property type="project" value="UniProtKB-KW"/>
</dbReference>